<dbReference type="OrthoDB" id="10498127at2759"/>
<dbReference type="AlphaFoldDB" id="A0A915YYG6"/>
<evidence type="ECO:0000313" key="1">
    <source>
        <dbReference type="EMBL" id="CAB5354873.1"/>
    </source>
</evidence>
<comment type="caution">
    <text evidence="1">The sequence shown here is derived from an EMBL/GenBank/DDBJ whole genome shotgun (WGS) entry which is preliminary data.</text>
</comment>
<organism evidence="1 2">
    <name type="scientific">Rhizophagus irregularis</name>
    <dbReference type="NCBI Taxonomy" id="588596"/>
    <lineage>
        <taxon>Eukaryota</taxon>
        <taxon>Fungi</taxon>
        <taxon>Fungi incertae sedis</taxon>
        <taxon>Mucoromycota</taxon>
        <taxon>Glomeromycotina</taxon>
        <taxon>Glomeromycetes</taxon>
        <taxon>Glomerales</taxon>
        <taxon>Glomeraceae</taxon>
        <taxon>Rhizophagus</taxon>
    </lineage>
</organism>
<proteinExistence type="predicted"/>
<name>A0A915YYG6_9GLOM</name>
<protein>
    <submittedName>
        <fullName evidence="1">Uncharacterized protein</fullName>
    </submittedName>
</protein>
<dbReference type="Proteomes" id="UP000684084">
    <property type="component" value="Unassembled WGS sequence"/>
</dbReference>
<sequence length="87" mass="10146">MWYLADGIISIRLIQIQNVIGNNIGWKGRPNIKEMDMVEKEAYKCIELAISEINDFNKIIKYFTKNKGTHVELKQSYCPQIARQNTL</sequence>
<reference evidence="1" key="1">
    <citation type="submission" date="2020-05" db="EMBL/GenBank/DDBJ databases">
        <authorList>
            <person name="Rincon C."/>
            <person name="Sanders R I."/>
            <person name="Robbins C."/>
            <person name="Chaturvedi A."/>
        </authorList>
    </citation>
    <scope>NUCLEOTIDE SEQUENCE</scope>
    <source>
        <strain evidence="1">CHB12</strain>
    </source>
</reference>
<evidence type="ECO:0000313" key="2">
    <source>
        <dbReference type="Proteomes" id="UP000684084"/>
    </source>
</evidence>
<gene>
    <name evidence="1" type="ORF">CHRIB12_LOCUS6003</name>
</gene>
<dbReference type="EMBL" id="CAGKOT010000009">
    <property type="protein sequence ID" value="CAB5354873.1"/>
    <property type="molecule type" value="Genomic_DNA"/>
</dbReference>
<accession>A0A915YYG6</accession>